<dbReference type="InterPro" id="IPR013022">
    <property type="entry name" value="Xyl_isomerase-like_TIM-brl"/>
</dbReference>
<sequence>MKYGMNLLLWNSVITEEHFPVIEKLKDIGYDAVELPMFDLNGDTFKKLGAKLKELELGATAVTVCTAEANPISPDAAIREAGLNHLKQAIDMCALAGATHLCGPIHSALGEFSGSGRTDDEWNYAKDILSKAADYAKENNVTLVVEYLNRFECYFLNCAEDAGRFCREVGHSNLKTMYDTFHANIEEKSITDAVKACADQMVHVHISENDRSTPGKGGVNWDESFAALKEVGYSDGYLMIEAFGLALPDLAAATRVWRKMFDTELKLAEEGYKFMKSRWEG</sequence>
<dbReference type="AlphaFoldDB" id="A0A1P8WKN3"/>
<keyword evidence="4" id="KW-1185">Reference proteome</keyword>
<dbReference type="PANTHER" id="PTHR43489">
    <property type="entry name" value="ISOMERASE"/>
    <property type="match status" value="1"/>
</dbReference>
<dbReference type="PANTHER" id="PTHR43489:SF7">
    <property type="entry name" value="3-DEHYDRO-D-GULOSIDE 4-EPIMERASE-RELATED"/>
    <property type="match status" value="1"/>
</dbReference>
<evidence type="ECO:0000313" key="3">
    <source>
        <dbReference type="EMBL" id="APZ94632.1"/>
    </source>
</evidence>
<dbReference type="GO" id="GO:0016853">
    <property type="term" value="F:isomerase activity"/>
    <property type="evidence" value="ECO:0007669"/>
    <property type="project" value="UniProtKB-KW"/>
</dbReference>
<proteinExistence type="predicted"/>
<evidence type="ECO:0000259" key="2">
    <source>
        <dbReference type="Pfam" id="PF01261"/>
    </source>
</evidence>
<dbReference type="Proteomes" id="UP000187735">
    <property type="component" value="Chromosome"/>
</dbReference>
<dbReference type="EMBL" id="CP017641">
    <property type="protein sequence ID" value="APZ94632.1"/>
    <property type="molecule type" value="Genomic_DNA"/>
</dbReference>
<protein>
    <submittedName>
        <fullName evidence="3">D-tagatose 3-epimerase</fullName>
        <ecNumber evidence="3">5.3.1.-</ecNumber>
    </submittedName>
</protein>
<dbReference type="Gene3D" id="3.20.20.150">
    <property type="entry name" value="Divalent-metal-dependent TIM barrel enzymes"/>
    <property type="match status" value="1"/>
</dbReference>
<dbReference type="InterPro" id="IPR036237">
    <property type="entry name" value="Xyl_isomerase-like_sf"/>
</dbReference>
<dbReference type="KEGG" id="fmr:Fuma_04265"/>
<accession>A0A1P8WKN3</accession>
<dbReference type="OrthoDB" id="9814946at2"/>
<dbReference type="SUPFAM" id="SSF51658">
    <property type="entry name" value="Xylose isomerase-like"/>
    <property type="match status" value="1"/>
</dbReference>
<dbReference type="STRING" id="1891926.Fuma_04265"/>
<organism evidence="3 4">
    <name type="scientific">Fuerstiella marisgermanici</name>
    <dbReference type="NCBI Taxonomy" id="1891926"/>
    <lineage>
        <taxon>Bacteria</taxon>
        <taxon>Pseudomonadati</taxon>
        <taxon>Planctomycetota</taxon>
        <taxon>Planctomycetia</taxon>
        <taxon>Planctomycetales</taxon>
        <taxon>Planctomycetaceae</taxon>
        <taxon>Fuerstiella</taxon>
    </lineage>
</organism>
<dbReference type="Pfam" id="PF01261">
    <property type="entry name" value="AP_endonuc_2"/>
    <property type="match status" value="1"/>
</dbReference>
<evidence type="ECO:0000256" key="1">
    <source>
        <dbReference type="ARBA" id="ARBA00023235"/>
    </source>
</evidence>
<dbReference type="InterPro" id="IPR050417">
    <property type="entry name" value="Sugar_Epim/Isomerase"/>
</dbReference>
<gene>
    <name evidence="3" type="ORF">Fuma_04265</name>
</gene>
<dbReference type="EC" id="5.3.1.-" evidence="3"/>
<feature type="domain" description="Xylose isomerase-like TIM barrel" evidence="2">
    <location>
        <begin position="22"/>
        <end position="252"/>
    </location>
</feature>
<name>A0A1P8WKN3_9PLAN</name>
<reference evidence="3 4" key="1">
    <citation type="journal article" date="2016" name="Front. Microbiol.">
        <title>Fuerstia marisgermanicae gen. nov., sp. nov., an Unusual Member of the Phylum Planctomycetes from the German Wadden Sea.</title>
        <authorList>
            <person name="Kohn T."/>
            <person name="Heuer A."/>
            <person name="Jogler M."/>
            <person name="Vollmers J."/>
            <person name="Boedeker C."/>
            <person name="Bunk B."/>
            <person name="Rast P."/>
            <person name="Borchert D."/>
            <person name="Glockner I."/>
            <person name="Freese H.M."/>
            <person name="Klenk H.P."/>
            <person name="Overmann J."/>
            <person name="Kaster A.K."/>
            <person name="Rohde M."/>
            <person name="Wiegand S."/>
            <person name="Jogler C."/>
        </authorList>
    </citation>
    <scope>NUCLEOTIDE SEQUENCE [LARGE SCALE GENOMIC DNA]</scope>
    <source>
        <strain evidence="3 4">NH11</strain>
    </source>
</reference>
<evidence type="ECO:0000313" key="4">
    <source>
        <dbReference type="Proteomes" id="UP000187735"/>
    </source>
</evidence>
<dbReference type="RefSeq" id="WP_077025904.1">
    <property type="nucleotide sequence ID" value="NZ_CP017641.1"/>
</dbReference>
<keyword evidence="1 3" id="KW-0413">Isomerase</keyword>